<dbReference type="EMBL" id="CP044331">
    <property type="protein sequence ID" value="QGM99545.1"/>
    <property type="molecule type" value="Genomic_DNA"/>
</dbReference>
<protein>
    <submittedName>
        <fullName evidence="6">Cytochrome c</fullName>
    </submittedName>
</protein>
<keyword evidence="2 4" id="KW-0479">Metal-binding</keyword>
<keyword evidence="7" id="KW-1185">Reference proteome</keyword>
<evidence type="ECO:0000259" key="5">
    <source>
        <dbReference type="PROSITE" id="PS51007"/>
    </source>
</evidence>
<dbReference type="PANTHER" id="PTHR40394:SF2">
    <property type="entry name" value="QUINOL:CYTOCHROME C OXIDOREDUCTASE MEMBRANE PROTEIN"/>
    <property type="match status" value="1"/>
</dbReference>
<feature type="domain" description="Cytochrome c" evidence="5">
    <location>
        <begin position="51"/>
        <end position="136"/>
    </location>
</feature>
<evidence type="ECO:0000313" key="6">
    <source>
        <dbReference type="EMBL" id="QGM99545.1"/>
    </source>
</evidence>
<dbReference type="Proteomes" id="UP000422569">
    <property type="component" value="Chromosome"/>
</dbReference>
<dbReference type="PANTHER" id="PTHR40394">
    <property type="entry name" value="LIPOPROTEIN-RELATED"/>
    <property type="match status" value="1"/>
</dbReference>
<dbReference type="InterPro" id="IPR036909">
    <property type="entry name" value="Cyt_c-like_dom_sf"/>
</dbReference>
<evidence type="ECO:0000256" key="4">
    <source>
        <dbReference type="PROSITE-ProRule" id="PRU00433"/>
    </source>
</evidence>
<dbReference type="PROSITE" id="PS51007">
    <property type="entry name" value="CYTC"/>
    <property type="match status" value="1"/>
</dbReference>
<name>A0A6B8MAV8_9HYPH</name>
<dbReference type="GO" id="GO:0020037">
    <property type="term" value="F:heme binding"/>
    <property type="evidence" value="ECO:0007669"/>
    <property type="project" value="InterPro"/>
</dbReference>
<dbReference type="AlphaFoldDB" id="A0A6B8MAV8"/>
<dbReference type="Pfam" id="PF13442">
    <property type="entry name" value="Cytochrome_CBB3"/>
    <property type="match status" value="1"/>
</dbReference>
<gene>
    <name evidence="6" type="ORF">F7D14_04345</name>
</gene>
<evidence type="ECO:0000256" key="3">
    <source>
        <dbReference type="ARBA" id="ARBA00023004"/>
    </source>
</evidence>
<keyword evidence="3 4" id="KW-0408">Iron</keyword>
<reference evidence="6 7" key="1">
    <citation type="submission" date="2019-09" db="EMBL/GenBank/DDBJ databases">
        <title>Isolation and complete genome sequencing of Methylocystis species.</title>
        <authorList>
            <person name="Rumah B.L."/>
            <person name="Stead C.E."/>
            <person name="Stevens B.C."/>
            <person name="Minton N.P."/>
            <person name="Grosse-Honebrink A."/>
            <person name="Zhang Y."/>
        </authorList>
    </citation>
    <scope>NUCLEOTIDE SEQUENCE [LARGE SCALE GENOMIC DNA]</scope>
    <source>
        <strain evidence="6 7">BRCS2</strain>
    </source>
</reference>
<keyword evidence="1 4" id="KW-0349">Heme</keyword>
<evidence type="ECO:0000256" key="1">
    <source>
        <dbReference type="ARBA" id="ARBA00022617"/>
    </source>
</evidence>
<dbReference type="GO" id="GO:0009055">
    <property type="term" value="F:electron transfer activity"/>
    <property type="evidence" value="ECO:0007669"/>
    <property type="project" value="InterPro"/>
</dbReference>
<proteinExistence type="predicted"/>
<dbReference type="GO" id="GO:0046872">
    <property type="term" value="F:metal ion binding"/>
    <property type="evidence" value="ECO:0007669"/>
    <property type="project" value="UniProtKB-KW"/>
</dbReference>
<dbReference type="SUPFAM" id="SSF46626">
    <property type="entry name" value="Cytochrome c"/>
    <property type="match status" value="1"/>
</dbReference>
<sequence length="151" mass="16448">MITLIGLSACSDMSVQQKQKAYRPLVAPVSSPAGVVAFRSRPETAPAVTLALLERGKERYGIFCAPCHDEAGDGRGMIVQRGFPAPPSYHTQRLRDTPPKRFYDVITDGFGAMYSYASRVPPEDRWAIAAYIKALQQSRANAQATSKGDGK</sequence>
<organism evidence="6 7">
    <name type="scientific">Methylocystis parvus</name>
    <dbReference type="NCBI Taxonomy" id="134"/>
    <lineage>
        <taxon>Bacteria</taxon>
        <taxon>Pseudomonadati</taxon>
        <taxon>Pseudomonadota</taxon>
        <taxon>Alphaproteobacteria</taxon>
        <taxon>Hyphomicrobiales</taxon>
        <taxon>Methylocystaceae</taxon>
        <taxon>Methylocystis</taxon>
    </lineage>
</organism>
<dbReference type="KEGG" id="mpar:F7D14_04345"/>
<dbReference type="Gene3D" id="1.10.760.10">
    <property type="entry name" value="Cytochrome c-like domain"/>
    <property type="match status" value="1"/>
</dbReference>
<evidence type="ECO:0000256" key="2">
    <source>
        <dbReference type="ARBA" id="ARBA00022723"/>
    </source>
</evidence>
<dbReference type="InterPro" id="IPR009056">
    <property type="entry name" value="Cyt_c-like_dom"/>
</dbReference>
<accession>A0A6B8MAV8</accession>
<evidence type="ECO:0000313" key="7">
    <source>
        <dbReference type="Proteomes" id="UP000422569"/>
    </source>
</evidence>